<reference evidence="2 3" key="1">
    <citation type="journal article" date="2016" name="Nat. Commun.">
        <title>Thousands of microbial genomes shed light on interconnected biogeochemical processes in an aquifer system.</title>
        <authorList>
            <person name="Anantharaman K."/>
            <person name="Brown C.T."/>
            <person name="Hug L.A."/>
            <person name="Sharon I."/>
            <person name="Castelle C.J."/>
            <person name="Probst A.J."/>
            <person name="Thomas B.C."/>
            <person name="Singh A."/>
            <person name="Wilkins M.J."/>
            <person name="Karaoz U."/>
            <person name="Brodie E.L."/>
            <person name="Williams K.H."/>
            <person name="Hubbard S.S."/>
            <person name="Banfield J.F."/>
        </authorList>
    </citation>
    <scope>NUCLEOTIDE SEQUENCE [LARGE SCALE GENOMIC DNA]</scope>
</reference>
<dbReference type="PROSITE" id="PS51841">
    <property type="entry name" value="LTD"/>
    <property type="match status" value="1"/>
</dbReference>
<protein>
    <recommendedName>
        <fullName evidence="1">LTD domain-containing protein</fullName>
    </recommendedName>
</protein>
<organism evidence="2 3">
    <name type="scientific">Candidatus Beckwithbacteria bacterium RBG_13_42_9</name>
    <dbReference type="NCBI Taxonomy" id="1797457"/>
    <lineage>
        <taxon>Bacteria</taxon>
        <taxon>Candidatus Beckwithiibacteriota</taxon>
    </lineage>
</organism>
<dbReference type="EMBL" id="MEZK01000003">
    <property type="protein sequence ID" value="OGD63879.1"/>
    <property type="molecule type" value="Genomic_DNA"/>
</dbReference>
<feature type="domain" description="LTD" evidence="1">
    <location>
        <begin position="296"/>
        <end position="465"/>
    </location>
</feature>
<dbReference type="InterPro" id="IPR001322">
    <property type="entry name" value="Lamin_tail_dom"/>
</dbReference>
<accession>A0A1F5E8Y8</accession>
<evidence type="ECO:0000313" key="3">
    <source>
        <dbReference type="Proteomes" id="UP000177006"/>
    </source>
</evidence>
<dbReference type="STRING" id="1797457.A2160_01445"/>
<sequence length="568" mass="62274">MKLGQIMTRILFKAALVILVVALTGVPNTAALFSDIEAAQENTFTASTLDLAFTSPAANFIPDTIVAGDTTATRNALLQSVGQMPFDYRQEYVYVSGTADLCHRLRLTVKDQTNATVYTGALDGFSLSLNNLASSTAIDYSYSLTLPNTTPGILNGASCQFDFRARAWQVGGVYGSGFFDEEILSNQITAIVDNVSPIISNVEFLIATPGEGNERTATITWNTNEPATSNLDYRICDQNHNNCGSWTSLADDDTPDQTAHTREITALIDERIYDFRVRSADLAANEATSTSYFEIDGTRLGLVPWSNVVINEYLPNPTGADNAAMPEGEWVELYNRSDGTTYNLTNWFLTDNTYSHRLPITLANTTTSDPATTGLFLAPHEFMVVYRNGDSDFSLNNDAGGDAVMLYRPSYLLDLHVYTWLLGDEVLENKSFARIPDGTNNWFDPIPTPGAPNKLAETPDNSLETPVEFTIDGEHHKLSFKISNISVWQNVNYIITYKSDQGEQGIGPSDVVINGANELERKDLTLGTCSTIENKVCVYHQNVTDIKLTITLSGGSLPDRTIEKTIGL</sequence>
<proteinExistence type="predicted"/>
<dbReference type="Pfam" id="PF00932">
    <property type="entry name" value="LTD"/>
    <property type="match status" value="1"/>
</dbReference>
<name>A0A1F5E8Y8_9BACT</name>
<evidence type="ECO:0000259" key="1">
    <source>
        <dbReference type="PROSITE" id="PS51841"/>
    </source>
</evidence>
<dbReference type="Gene3D" id="2.60.40.1260">
    <property type="entry name" value="Lamin Tail domain"/>
    <property type="match status" value="1"/>
</dbReference>
<dbReference type="AlphaFoldDB" id="A0A1F5E8Y8"/>
<dbReference type="SUPFAM" id="SSF74853">
    <property type="entry name" value="Lamin A/C globular tail domain"/>
    <property type="match status" value="1"/>
</dbReference>
<dbReference type="Proteomes" id="UP000177006">
    <property type="component" value="Unassembled WGS sequence"/>
</dbReference>
<gene>
    <name evidence="2" type="ORF">A2160_01445</name>
</gene>
<dbReference type="InterPro" id="IPR036415">
    <property type="entry name" value="Lamin_tail_dom_sf"/>
</dbReference>
<evidence type="ECO:0000313" key="2">
    <source>
        <dbReference type="EMBL" id="OGD63879.1"/>
    </source>
</evidence>
<comment type="caution">
    <text evidence="2">The sequence shown here is derived from an EMBL/GenBank/DDBJ whole genome shotgun (WGS) entry which is preliminary data.</text>
</comment>